<evidence type="ECO:0000259" key="3">
    <source>
        <dbReference type="PROSITE" id="PS50835"/>
    </source>
</evidence>
<dbReference type="SMART" id="SM01411">
    <property type="entry name" value="Ephrin_rec_like"/>
    <property type="match status" value="1"/>
</dbReference>
<gene>
    <name evidence="5" type="primary">LOC118477258</name>
</gene>
<keyword evidence="1" id="KW-0732">Signal</keyword>
<dbReference type="Pfam" id="PF07699">
    <property type="entry name" value="Ephrin_rec_like"/>
    <property type="match status" value="1"/>
</dbReference>
<dbReference type="InterPro" id="IPR011641">
    <property type="entry name" value="Tyr-kin_ephrin_A/B_rcpt-like"/>
</dbReference>
<evidence type="ECO:0000256" key="2">
    <source>
        <dbReference type="ARBA" id="ARBA00023157"/>
    </source>
</evidence>
<reference evidence="5" key="1">
    <citation type="submission" date="2025-08" db="UniProtKB">
        <authorList>
            <consortium name="RefSeq"/>
        </authorList>
    </citation>
    <scope>IDENTIFICATION</scope>
</reference>
<dbReference type="Gene3D" id="2.10.50.10">
    <property type="entry name" value="Tumor Necrosis Factor Receptor, subunit A, domain 2"/>
    <property type="match status" value="1"/>
</dbReference>
<protein>
    <submittedName>
        <fullName evidence="5">Uncharacterized protein LOC118477258</fullName>
    </submittedName>
</protein>
<sequence>MRILRTGLTISLNSLSEEDHGYYVCEITYYHGTANSYENSTRRMSVPYILPLRQPLMPWLTFSPDKDPFSNIEVINQMFTEDQDIHVICRGSFVVGIDSWMRSYIKDLPIPGRTFSFFLNGKLVASGDKDGQRHFGTLAKGAYNYTCVVNDRVGNSSMSWPLLVDIRDAPVIKTDPETIPLNITGLNITLTCQGTENSTGYDIRWRKNKKPIAETRTNLELNLVSKYDEGFYTCEQQMEDWTLPRSASFPLRPSGRPPMPFIFTTWSQTVEVDHTLILHCQGVGATSTQATLLRWDNATNGYSPVAQSTKPELDDVGQILFNFEVKYVSMNHSGDYVCTMQSGGGESEPSDPIAITVVDLIGCAPGTYETEVGIGCRSCPVGTYQSIYGQTDCEPCPGDLFTLGPRATDMTQCIEIPPEKRIYFRLTVEMEYNEMLEDEVTEASYNIIRMSLPRVWRFLGFQSHSYHDDGGVSER</sequence>
<dbReference type="Gene3D" id="2.60.40.10">
    <property type="entry name" value="Immunoglobulins"/>
    <property type="match status" value="2"/>
</dbReference>
<dbReference type="InterPro" id="IPR050488">
    <property type="entry name" value="Ig_Fc_receptor"/>
</dbReference>
<dbReference type="InterPro" id="IPR007110">
    <property type="entry name" value="Ig-like_dom"/>
</dbReference>
<dbReference type="InterPro" id="IPR003599">
    <property type="entry name" value="Ig_sub"/>
</dbReference>
<feature type="domain" description="Ig-like" evidence="3">
    <location>
        <begin position="170"/>
        <end position="234"/>
    </location>
</feature>
<dbReference type="RefSeq" id="XP_035824228.1">
    <property type="nucleotide sequence ID" value="XM_035968335.1"/>
</dbReference>
<dbReference type="PANTHER" id="PTHR11481">
    <property type="entry name" value="IMMUNOGLOBULIN FC RECEPTOR"/>
    <property type="match status" value="1"/>
</dbReference>
<dbReference type="SUPFAM" id="SSF48726">
    <property type="entry name" value="Immunoglobulin"/>
    <property type="match status" value="2"/>
</dbReference>
<dbReference type="InterPro" id="IPR013783">
    <property type="entry name" value="Ig-like_fold"/>
</dbReference>
<organism evidence="4 5">
    <name type="scientific">Aplysia californica</name>
    <name type="common">California sea hare</name>
    <dbReference type="NCBI Taxonomy" id="6500"/>
    <lineage>
        <taxon>Eukaryota</taxon>
        <taxon>Metazoa</taxon>
        <taxon>Spiralia</taxon>
        <taxon>Lophotrochozoa</taxon>
        <taxon>Mollusca</taxon>
        <taxon>Gastropoda</taxon>
        <taxon>Heterobranchia</taxon>
        <taxon>Euthyneura</taxon>
        <taxon>Tectipleura</taxon>
        <taxon>Aplysiida</taxon>
        <taxon>Aplysioidea</taxon>
        <taxon>Aplysiidae</taxon>
        <taxon>Aplysia</taxon>
    </lineage>
</organism>
<dbReference type="InterPro" id="IPR036179">
    <property type="entry name" value="Ig-like_dom_sf"/>
</dbReference>
<evidence type="ECO:0000313" key="5">
    <source>
        <dbReference type="RefSeq" id="XP_035824228.1"/>
    </source>
</evidence>
<dbReference type="Proteomes" id="UP000694888">
    <property type="component" value="Unplaced"/>
</dbReference>
<dbReference type="PROSITE" id="PS50835">
    <property type="entry name" value="IG_LIKE"/>
    <property type="match status" value="2"/>
</dbReference>
<evidence type="ECO:0000313" key="4">
    <source>
        <dbReference type="Proteomes" id="UP000694888"/>
    </source>
</evidence>
<dbReference type="GeneID" id="118477258"/>
<dbReference type="PANTHER" id="PTHR11481:SF60">
    <property type="entry name" value="IG-LIKE DOMAIN-CONTAINING PROTEIN"/>
    <property type="match status" value="1"/>
</dbReference>
<proteinExistence type="predicted"/>
<name>A0ABM1VP86_APLCA</name>
<feature type="domain" description="Ig-like" evidence="3">
    <location>
        <begin position="260"/>
        <end position="356"/>
    </location>
</feature>
<dbReference type="Pfam" id="PF13895">
    <property type="entry name" value="Ig_2"/>
    <property type="match status" value="1"/>
</dbReference>
<dbReference type="SMART" id="SM00409">
    <property type="entry name" value="IG"/>
    <property type="match status" value="2"/>
</dbReference>
<evidence type="ECO:0000256" key="1">
    <source>
        <dbReference type="ARBA" id="ARBA00022729"/>
    </source>
</evidence>
<accession>A0ABM1VP86</accession>
<keyword evidence="4" id="KW-1185">Reference proteome</keyword>
<keyword evidence="2" id="KW-1015">Disulfide bond</keyword>